<dbReference type="PANTHER" id="PTHR35007:SF2">
    <property type="entry name" value="PILUS ASSEMBLE PROTEIN"/>
    <property type="match status" value="1"/>
</dbReference>
<accession>A0A0D0MVN9</accession>
<sequence length="296" mass="33171">MRSLILLAIIFLCATTGVILLLYMISLIRKARPSERTHMDPLPRMLRLVWPVVNILQFHVSEIAPTSMLVKRKRQLQLAGLEFVLKAEEFIAVQVVSMIVVAALGLWTAGLLDAMAGTKIWVTLASCVTGWLYPVMWMRDRRKRREKDILRTLPGYLDMITLCCQAGLSLTGAIAQAVQKGPGGALGQEFDRMMREMRTGASRMDALNALADRLDNKHIKSLVSNLTQAESLGASLADTLSAISDQRRTERFQMAEKLAMEAPVKMIGPLVIFIFPVTFIIIFFPLVMQFLETQNH</sequence>
<evidence type="ECO:0000256" key="5">
    <source>
        <dbReference type="ARBA" id="ARBA00023136"/>
    </source>
</evidence>
<evidence type="ECO:0000256" key="1">
    <source>
        <dbReference type="ARBA" id="ARBA00004651"/>
    </source>
</evidence>
<evidence type="ECO:0000256" key="3">
    <source>
        <dbReference type="ARBA" id="ARBA00022692"/>
    </source>
</evidence>
<dbReference type="RefSeq" id="WP_052810520.1">
    <property type="nucleotide sequence ID" value="NZ_JXQQ01000006.1"/>
</dbReference>
<keyword evidence="3 6" id="KW-0812">Transmembrane</keyword>
<dbReference type="OrthoDB" id="9810662at2"/>
<evidence type="ECO:0000256" key="2">
    <source>
        <dbReference type="ARBA" id="ARBA00022475"/>
    </source>
</evidence>
<reference evidence="8 9" key="1">
    <citation type="submission" date="2014-12" db="EMBL/GenBank/DDBJ databases">
        <title>16Stimator: statistical estimation of ribosomal gene copy numbers from draft genome assemblies.</title>
        <authorList>
            <person name="Perisin M.A."/>
            <person name="Vetter M."/>
            <person name="Gilbert J.A."/>
            <person name="Bergelson J."/>
        </authorList>
    </citation>
    <scope>NUCLEOTIDE SEQUENCE [LARGE SCALE GENOMIC DNA]</scope>
    <source>
        <strain evidence="8 9">MEDvA23</strain>
    </source>
</reference>
<protein>
    <recommendedName>
        <fullName evidence="7">Type II secretion system protein GspF domain-containing protein</fullName>
    </recommendedName>
</protein>
<dbReference type="AlphaFoldDB" id="A0A0D0MVN9"/>
<gene>
    <name evidence="8" type="ORF">RT97_01705</name>
</gene>
<feature type="transmembrane region" description="Helical" evidence="6">
    <location>
        <begin position="267"/>
        <end position="291"/>
    </location>
</feature>
<comment type="caution">
    <text evidence="8">The sequence shown here is derived from an EMBL/GenBank/DDBJ whole genome shotgun (WGS) entry which is preliminary data.</text>
</comment>
<dbReference type="InterPro" id="IPR018076">
    <property type="entry name" value="T2SS_GspF_dom"/>
</dbReference>
<evidence type="ECO:0000259" key="7">
    <source>
        <dbReference type="Pfam" id="PF00482"/>
    </source>
</evidence>
<evidence type="ECO:0000313" key="9">
    <source>
        <dbReference type="Proteomes" id="UP000032067"/>
    </source>
</evidence>
<name>A0A0D0MVN9_VARPD</name>
<proteinExistence type="predicted"/>
<dbReference type="Pfam" id="PF00482">
    <property type="entry name" value="T2SSF"/>
    <property type="match status" value="1"/>
</dbReference>
<organism evidence="8 9">
    <name type="scientific">Variovorax paradoxus</name>
    <dbReference type="NCBI Taxonomy" id="34073"/>
    <lineage>
        <taxon>Bacteria</taxon>
        <taxon>Pseudomonadati</taxon>
        <taxon>Pseudomonadota</taxon>
        <taxon>Betaproteobacteria</taxon>
        <taxon>Burkholderiales</taxon>
        <taxon>Comamonadaceae</taxon>
        <taxon>Variovorax</taxon>
    </lineage>
</organism>
<evidence type="ECO:0000256" key="6">
    <source>
        <dbReference type="SAM" id="Phobius"/>
    </source>
</evidence>
<dbReference type="GO" id="GO:0005886">
    <property type="term" value="C:plasma membrane"/>
    <property type="evidence" value="ECO:0007669"/>
    <property type="project" value="UniProtKB-SubCell"/>
</dbReference>
<feature type="transmembrane region" description="Helical" evidence="6">
    <location>
        <begin position="90"/>
        <end position="112"/>
    </location>
</feature>
<evidence type="ECO:0000313" key="8">
    <source>
        <dbReference type="EMBL" id="KIQ36666.1"/>
    </source>
</evidence>
<dbReference type="EMBL" id="JXQQ01000006">
    <property type="protein sequence ID" value="KIQ36666.1"/>
    <property type="molecule type" value="Genomic_DNA"/>
</dbReference>
<feature type="transmembrane region" description="Helical" evidence="6">
    <location>
        <begin position="118"/>
        <end position="137"/>
    </location>
</feature>
<keyword evidence="5 6" id="KW-0472">Membrane</keyword>
<keyword evidence="4 6" id="KW-1133">Transmembrane helix</keyword>
<dbReference type="PANTHER" id="PTHR35007">
    <property type="entry name" value="INTEGRAL MEMBRANE PROTEIN-RELATED"/>
    <property type="match status" value="1"/>
</dbReference>
<comment type="subcellular location">
    <subcellularLocation>
        <location evidence="1">Cell membrane</location>
        <topology evidence="1">Multi-pass membrane protein</topology>
    </subcellularLocation>
</comment>
<evidence type="ECO:0000256" key="4">
    <source>
        <dbReference type="ARBA" id="ARBA00022989"/>
    </source>
</evidence>
<feature type="domain" description="Type II secretion system protein GspF" evidence="7">
    <location>
        <begin position="157"/>
        <end position="283"/>
    </location>
</feature>
<keyword evidence="2" id="KW-1003">Cell membrane</keyword>
<feature type="transmembrane region" description="Helical" evidence="6">
    <location>
        <begin position="5"/>
        <end position="28"/>
    </location>
</feature>
<dbReference type="Proteomes" id="UP000032067">
    <property type="component" value="Unassembled WGS sequence"/>
</dbReference>